<name>A0A9X2ES41_9GAMM</name>
<dbReference type="RefSeq" id="WP_252472716.1">
    <property type="nucleotide sequence ID" value="NZ_JALBWM010000197.1"/>
</dbReference>
<reference evidence="1" key="1">
    <citation type="journal article" date="2022" name="Arch. Microbiol.">
        <title>Microbulbifer okhotskensis sp. nov., isolated from a deep bottom sediment of the Okhotsk Sea.</title>
        <authorList>
            <person name="Romanenko L."/>
            <person name="Kurilenko V."/>
            <person name="Otstavnykh N."/>
            <person name="Velansky P."/>
            <person name="Isaeva M."/>
            <person name="Mikhailov V."/>
        </authorList>
    </citation>
    <scope>NUCLEOTIDE SEQUENCE</scope>
    <source>
        <strain evidence="1">OS29</strain>
    </source>
</reference>
<gene>
    <name evidence="1" type="ORF">MO867_20900</name>
</gene>
<keyword evidence="2" id="KW-1185">Reference proteome</keyword>
<dbReference type="AlphaFoldDB" id="A0A9X2ES41"/>
<sequence length="113" mass="13037">MRDEIWKDSSKREQNYHEAKCLLEKALATHPNDKVTLIIYGTVLCDMGCHKEAIKYLKKAIDQGSNNKHAFYNLGVALMNCSTYENAMIYMKKARSKQTGARTWEAYFDPMAH</sequence>
<comment type="caution">
    <text evidence="1">The sequence shown here is derived from an EMBL/GenBank/DDBJ whole genome shotgun (WGS) entry which is preliminary data.</text>
</comment>
<dbReference type="Gene3D" id="1.25.40.10">
    <property type="entry name" value="Tetratricopeptide repeat domain"/>
    <property type="match status" value="1"/>
</dbReference>
<protein>
    <recommendedName>
        <fullName evidence="3">Tetratricopeptide repeat-containing protein</fullName>
    </recommendedName>
</protein>
<evidence type="ECO:0008006" key="3">
    <source>
        <dbReference type="Google" id="ProtNLM"/>
    </source>
</evidence>
<proteinExistence type="predicted"/>
<accession>A0A9X2ES41</accession>
<dbReference type="EMBL" id="JALBWM010000197">
    <property type="protein sequence ID" value="MCO1336789.1"/>
    <property type="molecule type" value="Genomic_DNA"/>
</dbReference>
<dbReference type="Pfam" id="PF12895">
    <property type="entry name" value="ANAPC3"/>
    <property type="match status" value="1"/>
</dbReference>
<dbReference type="Proteomes" id="UP001139028">
    <property type="component" value="Unassembled WGS sequence"/>
</dbReference>
<dbReference type="SUPFAM" id="SSF48452">
    <property type="entry name" value="TPR-like"/>
    <property type="match status" value="1"/>
</dbReference>
<organism evidence="1 2">
    <name type="scientific">Microbulbifer okhotskensis</name>
    <dbReference type="NCBI Taxonomy" id="2926617"/>
    <lineage>
        <taxon>Bacteria</taxon>
        <taxon>Pseudomonadati</taxon>
        <taxon>Pseudomonadota</taxon>
        <taxon>Gammaproteobacteria</taxon>
        <taxon>Cellvibrionales</taxon>
        <taxon>Microbulbiferaceae</taxon>
        <taxon>Microbulbifer</taxon>
    </lineage>
</organism>
<dbReference type="InterPro" id="IPR011990">
    <property type="entry name" value="TPR-like_helical_dom_sf"/>
</dbReference>
<evidence type="ECO:0000313" key="1">
    <source>
        <dbReference type="EMBL" id="MCO1336789.1"/>
    </source>
</evidence>
<evidence type="ECO:0000313" key="2">
    <source>
        <dbReference type="Proteomes" id="UP001139028"/>
    </source>
</evidence>